<gene>
    <name evidence="1" type="ORF">TERG_00503</name>
</gene>
<dbReference type="InParanoid" id="F2SBP2"/>
<name>F2SBP2_TRIRC</name>
<dbReference type="RefSeq" id="XP_047603564.1">
    <property type="nucleotide sequence ID" value="XM_047747603.1"/>
</dbReference>
<dbReference type="Proteomes" id="UP000008864">
    <property type="component" value="Unassembled WGS sequence"/>
</dbReference>
<evidence type="ECO:0000313" key="1">
    <source>
        <dbReference type="EMBL" id="EGD84222.2"/>
    </source>
</evidence>
<dbReference type="HOGENOM" id="CLU_2814249_0_0_1"/>
<organism evidence="1 2">
    <name type="scientific">Trichophyton rubrum (strain ATCC MYA-4607 / CBS 118892)</name>
    <name type="common">Athlete's foot fungus</name>
    <dbReference type="NCBI Taxonomy" id="559305"/>
    <lineage>
        <taxon>Eukaryota</taxon>
        <taxon>Fungi</taxon>
        <taxon>Dikarya</taxon>
        <taxon>Ascomycota</taxon>
        <taxon>Pezizomycotina</taxon>
        <taxon>Eurotiomycetes</taxon>
        <taxon>Eurotiomycetidae</taxon>
        <taxon>Onygenales</taxon>
        <taxon>Arthrodermataceae</taxon>
        <taxon>Trichophyton</taxon>
    </lineage>
</organism>
<reference evidence="2" key="1">
    <citation type="journal article" date="2012" name="MBio">
        <title>Comparative genome analysis of Trichophyton rubrum and related dermatophytes reveals candidate genes involved in infection.</title>
        <authorList>
            <person name="Martinez D.A."/>
            <person name="Oliver B.G."/>
            <person name="Graeser Y."/>
            <person name="Goldberg J.M."/>
            <person name="Li W."/>
            <person name="Martinez-Rossi N.M."/>
            <person name="Monod M."/>
            <person name="Shelest E."/>
            <person name="Barton R.C."/>
            <person name="Birch E."/>
            <person name="Brakhage A.A."/>
            <person name="Chen Z."/>
            <person name="Gurr S.J."/>
            <person name="Heiman D."/>
            <person name="Heitman J."/>
            <person name="Kosti I."/>
            <person name="Rossi A."/>
            <person name="Saif S."/>
            <person name="Samalova M."/>
            <person name="Saunders C.W."/>
            <person name="Shea T."/>
            <person name="Summerbell R.C."/>
            <person name="Xu J."/>
            <person name="Young S."/>
            <person name="Zeng Q."/>
            <person name="Birren B.W."/>
            <person name="Cuomo C.A."/>
            <person name="White T.C."/>
        </authorList>
    </citation>
    <scope>NUCLEOTIDE SEQUENCE [LARGE SCALE GENOMIC DNA]</scope>
    <source>
        <strain evidence="2">ATCC MYA-4607 / CBS 118892</strain>
    </source>
</reference>
<accession>F2SBP2</accession>
<proteinExistence type="predicted"/>
<dbReference type="AlphaFoldDB" id="F2SBP2"/>
<sequence>MSHTGHIKIGDIRTSMLLHRNEKNLDIQAIGYMVREIIKPGNSKLYPRKFSLKDPSKWNSDMLDFFK</sequence>
<dbReference type="GeneID" id="71776794"/>
<dbReference type="EMBL" id="GG700648">
    <property type="protein sequence ID" value="EGD84222.2"/>
    <property type="molecule type" value="Genomic_DNA"/>
</dbReference>
<keyword evidence="2" id="KW-1185">Reference proteome</keyword>
<protein>
    <submittedName>
        <fullName evidence="1">Uncharacterized protein</fullName>
    </submittedName>
</protein>
<dbReference type="VEuPathDB" id="FungiDB:TERG_00503"/>
<evidence type="ECO:0000313" key="2">
    <source>
        <dbReference type="Proteomes" id="UP000008864"/>
    </source>
</evidence>